<dbReference type="CDD" id="cd00093">
    <property type="entry name" value="HTH_XRE"/>
    <property type="match status" value="1"/>
</dbReference>
<organism evidence="2 3">
    <name type="scientific">Ketogulonicigenium robustum</name>
    <dbReference type="NCBI Taxonomy" id="92947"/>
    <lineage>
        <taxon>Bacteria</taxon>
        <taxon>Pseudomonadati</taxon>
        <taxon>Pseudomonadota</taxon>
        <taxon>Alphaproteobacteria</taxon>
        <taxon>Rhodobacterales</taxon>
        <taxon>Roseobacteraceae</taxon>
        <taxon>Ketogulonicigenium</taxon>
    </lineage>
</organism>
<dbReference type="InterPro" id="IPR010982">
    <property type="entry name" value="Lambda_DNA-bd_dom_sf"/>
</dbReference>
<dbReference type="Pfam" id="PF01381">
    <property type="entry name" value="HTH_3"/>
    <property type="match status" value="1"/>
</dbReference>
<gene>
    <name evidence="2" type="ORF">BVG79_00164</name>
</gene>
<proteinExistence type="predicted"/>
<evidence type="ECO:0000313" key="2">
    <source>
        <dbReference type="EMBL" id="ARO13524.1"/>
    </source>
</evidence>
<name>A0A1W6NWE4_9RHOB</name>
<sequence length="66" mass="6588">MDQASLARAANVSRNTIVSFEKGQRAPNANNLGAIKAALETAGVDFLESGEAASGAGVALRGGEAD</sequence>
<keyword evidence="3" id="KW-1185">Reference proteome</keyword>
<dbReference type="EMBL" id="CP019937">
    <property type="protein sequence ID" value="ARO13524.1"/>
    <property type="molecule type" value="Genomic_DNA"/>
</dbReference>
<evidence type="ECO:0000259" key="1">
    <source>
        <dbReference type="PROSITE" id="PS50943"/>
    </source>
</evidence>
<dbReference type="KEGG" id="kro:BVG79_00164"/>
<reference evidence="2 3" key="1">
    <citation type="submission" date="2017-02" db="EMBL/GenBank/DDBJ databases">
        <title>Ketogulonicigenium robustum SPU B003 Genome sequencing and assembly.</title>
        <authorList>
            <person name="Li Y."/>
            <person name="Liu L."/>
            <person name="Wang C."/>
            <person name="Zhang M."/>
            <person name="Zhang T."/>
            <person name="Zhang Y."/>
        </authorList>
    </citation>
    <scope>NUCLEOTIDE SEQUENCE [LARGE SCALE GENOMIC DNA]</scope>
    <source>
        <strain evidence="2 3">SPU_B003</strain>
    </source>
</reference>
<dbReference type="Proteomes" id="UP000242447">
    <property type="component" value="Chromosome"/>
</dbReference>
<dbReference type="PROSITE" id="PS50943">
    <property type="entry name" value="HTH_CROC1"/>
    <property type="match status" value="1"/>
</dbReference>
<dbReference type="GO" id="GO:0003677">
    <property type="term" value="F:DNA binding"/>
    <property type="evidence" value="ECO:0007669"/>
    <property type="project" value="InterPro"/>
</dbReference>
<evidence type="ECO:0000313" key="3">
    <source>
        <dbReference type="Proteomes" id="UP000242447"/>
    </source>
</evidence>
<accession>A0A1W6NWE4</accession>
<feature type="domain" description="HTH cro/C1-type" evidence="1">
    <location>
        <begin position="3"/>
        <end position="46"/>
    </location>
</feature>
<dbReference type="AlphaFoldDB" id="A0A1W6NWE4"/>
<dbReference type="Gene3D" id="1.10.260.40">
    <property type="entry name" value="lambda repressor-like DNA-binding domains"/>
    <property type="match status" value="1"/>
</dbReference>
<protein>
    <submittedName>
        <fullName evidence="2">Transcriptional regulator</fullName>
    </submittedName>
</protein>
<dbReference type="SUPFAM" id="SSF47413">
    <property type="entry name" value="lambda repressor-like DNA-binding domains"/>
    <property type="match status" value="1"/>
</dbReference>
<dbReference type="InterPro" id="IPR001387">
    <property type="entry name" value="Cro/C1-type_HTH"/>
</dbReference>